<keyword evidence="9" id="KW-1185">Reference proteome</keyword>
<protein>
    <recommendedName>
        <fullName evidence="6">Holliday junction branch migration complex subunit RuvA</fullName>
    </recommendedName>
</protein>
<keyword evidence="8" id="KW-0347">Helicase</keyword>
<comment type="function">
    <text evidence="6">The RuvA-RuvB-RuvC complex processes Holliday junction (HJ) DNA during genetic recombination and DNA repair, while the RuvA-RuvB complex plays an important role in the rescue of blocked DNA replication forks via replication fork reversal (RFR). RuvA specifically binds to HJ cruciform DNA, conferring on it an open structure. The RuvB hexamer acts as an ATP-dependent pump, pulling dsDNA into and through the RuvAB complex. HJ branch migration allows RuvC to scan DNA until it finds its consensus sequence, where it cleaves and resolves the cruciform DNA.</text>
</comment>
<keyword evidence="8" id="KW-0378">Hydrolase</keyword>
<evidence type="ECO:0000256" key="1">
    <source>
        <dbReference type="ARBA" id="ARBA00022490"/>
    </source>
</evidence>
<dbReference type="Pfam" id="PF07499">
    <property type="entry name" value="RuvA_C"/>
    <property type="match status" value="1"/>
</dbReference>
<evidence type="ECO:0000313" key="9">
    <source>
        <dbReference type="Proteomes" id="UP000619536"/>
    </source>
</evidence>
<feature type="region of interest" description="Domain III" evidence="6">
    <location>
        <begin position="151"/>
        <end position="210"/>
    </location>
</feature>
<dbReference type="GO" id="GO:0005524">
    <property type="term" value="F:ATP binding"/>
    <property type="evidence" value="ECO:0007669"/>
    <property type="project" value="InterPro"/>
</dbReference>
<dbReference type="SUPFAM" id="SSF46929">
    <property type="entry name" value="DNA helicase RuvA subunit, C-terminal domain"/>
    <property type="match status" value="1"/>
</dbReference>
<evidence type="ECO:0000256" key="2">
    <source>
        <dbReference type="ARBA" id="ARBA00022763"/>
    </source>
</evidence>
<dbReference type="InterPro" id="IPR010994">
    <property type="entry name" value="RuvA_2-like"/>
</dbReference>
<keyword evidence="5 6" id="KW-0234">DNA repair</keyword>
<dbReference type="Proteomes" id="UP000619536">
    <property type="component" value="Unassembled WGS sequence"/>
</dbReference>
<comment type="similarity">
    <text evidence="6">Belongs to the RuvA family.</text>
</comment>
<accession>A0A8J3AL28</accession>
<dbReference type="EMBL" id="BMDH01000001">
    <property type="protein sequence ID" value="GGI12902.1"/>
    <property type="molecule type" value="Genomic_DNA"/>
</dbReference>
<dbReference type="GO" id="GO:0006310">
    <property type="term" value="P:DNA recombination"/>
    <property type="evidence" value="ECO:0007669"/>
    <property type="project" value="UniProtKB-UniRule"/>
</dbReference>
<dbReference type="AlphaFoldDB" id="A0A8J3AL28"/>
<dbReference type="GO" id="GO:0009379">
    <property type="term" value="C:Holliday junction helicase complex"/>
    <property type="evidence" value="ECO:0007669"/>
    <property type="project" value="InterPro"/>
</dbReference>
<evidence type="ECO:0000256" key="6">
    <source>
        <dbReference type="HAMAP-Rule" id="MF_00031"/>
    </source>
</evidence>
<dbReference type="SMART" id="SM00278">
    <property type="entry name" value="HhH1"/>
    <property type="match status" value="2"/>
</dbReference>
<dbReference type="GO" id="GO:0048476">
    <property type="term" value="C:Holliday junction resolvase complex"/>
    <property type="evidence" value="ECO:0007669"/>
    <property type="project" value="UniProtKB-UniRule"/>
</dbReference>
<dbReference type="GO" id="GO:0006281">
    <property type="term" value="P:DNA repair"/>
    <property type="evidence" value="ECO:0007669"/>
    <property type="project" value="UniProtKB-UniRule"/>
</dbReference>
<evidence type="ECO:0000313" key="8">
    <source>
        <dbReference type="EMBL" id="GGI12902.1"/>
    </source>
</evidence>
<name>A0A8J3AL28_9BIFI</name>
<keyword evidence="8" id="KW-0547">Nucleotide-binding</keyword>
<keyword evidence="8" id="KW-0067">ATP-binding</keyword>
<reference evidence="8" key="1">
    <citation type="journal article" date="2014" name="Int. J. Syst. Evol. Microbiol.">
        <title>Complete genome sequence of Corynebacterium casei LMG S-19264T (=DSM 44701T), isolated from a smear-ripened cheese.</title>
        <authorList>
            <consortium name="US DOE Joint Genome Institute (JGI-PGF)"/>
            <person name="Walter F."/>
            <person name="Albersmeier A."/>
            <person name="Kalinowski J."/>
            <person name="Ruckert C."/>
        </authorList>
    </citation>
    <scope>NUCLEOTIDE SEQUENCE</scope>
    <source>
        <strain evidence="8">CCM 8606</strain>
    </source>
</reference>
<keyword evidence="2 6" id="KW-0227">DNA damage</keyword>
<dbReference type="NCBIfam" id="TIGR00084">
    <property type="entry name" value="ruvA"/>
    <property type="match status" value="1"/>
</dbReference>
<dbReference type="Pfam" id="PF01330">
    <property type="entry name" value="RuvA_N"/>
    <property type="match status" value="1"/>
</dbReference>
<gene>
    <name evidence="6 8" type="primary">ruvA</name>
    <name evidence="8" type="ORF">GCM10007377_03280</name>
</gene>
<proteinExistence type="inferred from homology"/>
<dbReference type="InterPro" id="IPR036267">
    <property type="entry name" value="RuvA_C_sf"/>
</dbReference>
<dbReference type="GO" id="GO:0005737">
    <property type="term" value="C:cytoplasm"/>
    <property type="evidence" value="ECO:0007669"/>
    <property type="project" value="UniProtKB-SubCell"/>
</dbReference>
<organism evidence="8 9">
    <name type="scientific">Galliscardovia ingluviei</name>
    <dbReference type="NCBI Taxonomy" id="1769422"/>
    <lineage>
        <taxon>Bacteria</taxon>
        <taxon>Bacillati</taxon>
        <taxon>Actinomycetota</taxon>
        <taxon>Actinomycetes</taxon>
        <taxon>Bifidobacteriales</taxon>
        <taxon>Bifidobacteriaceae</taxon>
        <taxon>Galliscardovia</taxon>
    </lineage>
</organism>
<dbReference type="InterPro" id="IPR000085">
    <property type="entry name" value="RuvA"/>
</dbReference>
<comment type="caution">
    <text evidence="8">The sequence shown here is derived from an EMBL/GenBank/DDBJ whole genome shotgun (WGS) entry which is preliminary data.</text>
</comment>
<dbReference type="SUPFAM" id="SSF47781">
    <property type="entry name" value="RuvA domain 2-like"/>
    <property type="match status" value="1"/>
</dbReference>
<evidence type="ECO:0000259" key="7">
    <source>
        <dbReference type="SMART" id="SM00278"/>
    </source>
</evidence>
<evidence type="ECO:0000256" key="5">
    <source>
        <dbReference type="ARBA" id="ARBA00023204"/>
    </source>
</evidence>
<dbReference type="InterPro" id="IPR003583">
    <property type="entry name" value="Hlx-hairpin-Hlx_DNA-bd_motif"/>
</dbReference>
<dbReference type="SUPFAM" id="SSF50249">
    <property type="entry name" value="Nucleic acid-binding proteins"/>
    <property type="match status" value="1"/>
</dbReference>
<dbReference type="Gene3D" id="2.40.50.140">
    <property type="entry name" value="Nucleic acid-binding proteins"/>
    <property type="match status" value="1"/>
</dbReference>
<feature type="region of interest" description="Domain II" evidence="6">
    <location>
        <begin position="64"/>
        <end position="141"/>
    </location>
</feature>
<evidence type="ECO:0000256" key="3">
    <source>
        <dbReference type="ARBA" id="ARBA00023125"/>
    </source>
</evidence>
<feature type="domain" description="Helix-hairpin-helix DNA-binding motif class 1" evidence="7">
    <location>
        <begin position="107"/>
        <end position="126"/>
    </location>
</feature>
<reference evidence="8" key="2">
    <citation type="submission" date="2020-09" db="EMBL/GenBank/DDBJ databases">
        <authorList>
            <person name="Sun Q."/>
            <person name="Sedlacek I."/>
        </authorList>
    </citation>
    <scope>NUCLEOTIDE SEQUENCE</scope>
    <source>
        <strain evidence="8">CCM 8606</strain>
    </source>
</reference>
<keyword evidence="1 6" id="KW-0963">Cytoplasm</keyword>
<dbReference type="Pfam" id="PF14520">
    <property type="entry name" value="HHH_5"/>
    <property type="match status" value="1"/>
</dbReference>
<comment type="subunit">
    <text evidence="6">Homotetramer. Forms an RuvA(8)-RuvB(12)-Holliday junction (HJ) complex. HJ DNA is sandwiched between 2 RuvA tetramers; dsDNA enters through RuvA and exits via RuvB. An RuvB hexamer assembles on each DNA strand where it exits the tetramer. Each RuvB hexamer is contacted by two RuvA subunits (via domain III) on 2 adjacent RuvB subunits; this complex drives branch migration. In the full resolvosome a probable DNA-RuvA(4)-RuvB(12)-RuvC(2) complex forms which resolves the HJ.</text>
</comment>
<dbReference type="InterPro" id="IPR011114">
    <property type="entry name" value="RuvA_C"/>
</dbReference>
<dbReference type="Gene3D" id="1.10.8.10">
    <property type="entry name" value="DNA helicase RuvA subunit, C-terminal domain"/>
    <property type="match status" value="1"/>
</dbReference>
<evidence type="ECO:0000256" key="4">
    <source>
        <dbReference type="ARBA" id="ARBA00023172"/>
    </source>
</evidence>
<comment type="caution">
    <text evidence="6">Lacks conserved residue(s) required for the propagation of feature annotation.</text>
</comment>
<dbReference type="InterPro" id="IPR012340">
    <property type="entry name" value="NA-bd_OB-fold"/>
</dbReference>
<keyword evidence="3 6" id="KW-0238">DNA-binding</keyword>
<dbReference type="InterPro" id="IPR013849">
    <property type="entry name" value="DNA_helicase_Holl-junc_RuvA_I"/>
</dbReference>
<comment type="domain">
    <text evidence="6">Has three domains with a flexible linker between the domains II and III and assumes an 'L' shape. Domain III is highly mobile and contacts RuvB.</text>
</comment>
<dbReference type="GO" id="GO:0009378">
    <property type="term" value="F:four-way junction helicase activity"/>
    <property type="evidence" value="ECO:0007669"/>
    <property type="project" value="InterPro"/>
</dbReference>
<dbReference type="Gene3D" id="1.10.150.20">
    <property type="entry name" value="5' to 3' exonuclease, C-terminal subdomain"/>
    <property type="match status" value="1"/>
</dbReference>
<feature type="domain" description="Helix-hairpin-helix DNA-binding motif class 1" evidence="7">
    <location>
        <begin position="72"/>
        <end position="91"/>
    </location>
</feature>
<sequence length="210" mass="22502">MIASLEGTVAAIGKEHAIVVVQGVGYEVRMPSKELMSMHVGQQTHVFTTLNISQDAIALYGFTSQTSKELFIRLQKVSGIGPKVALSIVGTLGAQQLQAAVEQGDITALAKAPGLGKKGAQKIVLELKGSLQFVQNDQQHSTTDAQQVDAIEDSGVAQAVEGLMYLGWQQRDASEAVRSVIKEQQLQQPITSEQVPQVLKAALAWLDKGR</sequence>
<dbReference type="GO" id="GO:0000400">
    <property type="term" value="F:four-way junction DNA binding"/>
    <property type="evidence" value="ECO:0007669"/>
    <property type="project" value="UniProtKB-UniRule"/>
</dbReference>
<dbReference type="RefSeq" id="WP_188354501.1">
    <property type="nucleotide sequence ID" value="NZ_BMDH01000001.1"/>
</dbReference>
<comment type="subcellular location">
    <subcellularLocation>
        <location evidence="6">Cytoplasm</location>
    </subcellularLocation>
</comment>
<keyword evidence="4 6" id="KW-0233">DNA recombination</keyword>
<dbReference type="HAMAP" id="MF_00031">
    <property type="entry name" value="DNA_HJ_migration_RuvA"/>
    <property type="match status" value="1"/>
</dbReference>
<dbReference type="CDD" id="cd14332">
    <property type="entry name" value="UBA_RuvA_C"/>
    <property type="match status" value="1"/>
</dbReference>